<dbReference type="Gene3D" id="3.90.550.10">
    <property type="entry name" value="Spore Coat Polysaccharide Biosynthesis Protein SpsA, Chain A"/>
    <property type="match status" value="1"/>
</dbReference>
<name>A0A0P0NXG4_9CAUL</name>
<keyword evidence="3" id="KW-0479">Metal-binding</keyword>
<keyword evidence="5" id="KW-1185">Reference proteome</keyword>
<dbReference type="KEGG" id="chq:AQ619_03360"/>
<dbReference type="Proteomes" id="UP000056905">
    <property type="component" value="Chromosome"/>
</dbReference>
<dbReference type="PANTHER" id="PTHR13778">
    <property type="entry name" value="GLYCOSYLTRANSFERASE 8 DOMAIN-CONTAINING PROTEIN"/>
    <property type="match status" value="1"/>
</dbReference>
<dbReference type="CDD" id="cd04194">
    <property type="entry name" value="GT8_A4GalT_like"/>
    <property type="match status" value="1"/>
</dbReference>
<keyword evidence="2" id="KW-0808">Transferase</keyword>
<dbReference type="InterPro" id="IPR050748">
    <property type="entry name" value="Glycosyltrans_8_dom-fam"/>
</dbReference>
<dbReference type="EMBL" id="CP013002">
    <property type="protein sequence ID" value="ALL12468.1"/>
    <property type="molecule type" value="Genomic_DNA"/>
</dbReference>
<dbReference type="GO" id="GO:0016757">
    <property type="term" value="F:glycosyltransferase activity"/>
    <property type="evidence" value="ECO:0007669"/>
    <property type="project" value="UniProtKB-KW"/>
</dbReference>
<dbReference type="STRING" id="69395.AQ619_03360"/>
<organism evidence="4 5">
    <name type="scientific">Caulobacter henricii</name>
    <dbReference type="NCBI Taxonomy" id="69395"/>
    <lineage>
        <taxon>Bacteria</taxon>
        <taxon>Pseudomonadati</taxon>
        <taxon>Pseudomonadota</taxon>
        <taxon>Alphaproteobacteria</taxon>
        <taxon>Caulobacterales</taxon>
        <taxon>Caulobacteraceae</taxon>
        <taxon>Caulobacter</taxon>
    </lineage>
</organism>
<dbReference type="Pfam" id="PF01501">
    <property type="entry name" value="Glyco_transf_8"/>
    <property type="match status" value="1"/>
</dbReference>
<reference evidence="4 5" key="1">
    <citation type="submission" date="2015-10" db="EMBL/GenBank/DDBJ databases">
        <title>Conservation of the essential genome among Caulobacter and Brevundimonas species.</title>
        <authorList>
            <person name="Scott D."/>
            <person name="Ely B."/>
        </authorList>
    </citation>
    <scope>NUCLEOTIDE SEQUENCE [LARGE SCALE GENOMIC DNA]</scope>
    <source>
        <strain evidence="4 5">CB4</strain>
    </source>
</reference>
<dbReference type="OrthoDB" id="5672604at2"/>
<keyword evidence="1" id="KW-0328">Glycosyltransferase</keyword>
<accession>A0A0P0NXG4</accession>
<evidence type="ECO:0000256" key="3">
    <source>
        <dbReference type="ARBA" id="ARBA00022723"/>
    </source>
</evidence>
<dbReference type="InterPro" id="IPR029044">
    <property type="entry name" value="Nucleotide-diphossugar_trans"/>
</dbReference>
<evidence type="ECO:0000313" key="5">
    <source>
        <dbReference type="Proteomes" id="UP000056905"/>
    </source>
</evidence>
<dbReference type="SUPFAM" id="SSF53448">
    <property type="entry name" value="Nucleotide-diphospho-sugar transferases"/>
    <property type="match status" value="1"/>
</dbReference>
<dbReference type="InterPro" id="IPR002495">
    <property type="entry name" value="Glyco_trans_8"/>
</dbReference>
<evidence type="ECO:0000256" key="1">
    <source>
        <dbReference type="ARBA" id="ARBA00022676"/>
    </source>
</evidence>
<sequence length="318" mass="35946">MHHVAYCFDANYQQHFAASLSSLVTTYGGKSSELKVHVVTDVANDKLEQFLRDFSARTGIAYEIHYLTIEHRSLLAKIPAKFLNSKGYLNLAAYFRIMLPILVGDEVHKILYLDSDTIVMSDVSELFDLDLGGLALGAVLDVDNEAMCRDHGYKAYFNSGVMILDLALWRAQDLAKKCLDHVWDENSNLLMADQCAINRVLSDNIFIVDARWNRFVSNTPFSQSQSDEVIQNAAVIHFITSQKPWFAWYENKVGDLYLSSLRASQWPSPVSRMPKTVNEHLWTARKLNKQGKHKEAISFYEILVGHLLKKVDGPASGA</sequence>
<proteinExistence type="predicted"/>
<dbReference type="RefSeq" id="WP_062144245.1">
    <property type="nucleotide sequence ID" value="NZ_CP013002.1"/>
</dbReference>
<evidence type="ECO:0000256" key="2">
    <source>
        <dbReference type="ARBA" id="ARBA00022679"/>
    </source>
</evidence>
<dbReference type="GO" id="GO:0046872">
    <property type="term" value="F:metal ion binding"/>
    <property type="evidence" value="ECO:0007669"/>
    <property type="project" value="UniProtKB-KW"/>
</dbReference>
<dbReference type="PANTHER" id="PTHR13778:SF47">
    <property type="entry name" value="LIPOPOLYSACCHARIDE 1,3-GALACTOSYLTRANSFERASE"/>
    <property type="match status" value="1"/>
</dbReference>
<gene>
    <name evidence="4" type="ORF">AQ619_03360</name>
</gene>
<protein>
    <submittedName>
        <fullName evidence="4">Uncharacterized protein</fullName>
    </submittedName>
</protein>
<evidence type="ECO:0000313" key="4">
    <source>
        <dbReference type="EMBL" id="ALL12468.1"/>
    </source>
</evidence>
<dbReference type="AlphaFoldDB" id="A0A0P0NXG4"/>